<dbReference type="Gene3D" id="1.10.150.240">
    <property type="entry name" value="Putative phosphatase, domain 2"/>
    <property type="match status" value="1"/>
</dbReference>
<dbReference type="Proteomes" id="UP001251870">
    <property type="component" value="Unassembled WGS sequence"/>
</dbReference>
<accession>A0ABU2DV12</accession>
<keyword evidence="2" id="KW-1185">Reference proteome</keyword>
<dbReference type="SUPFAM" id="SSF56784">
    <property type="entry name" value="HAD-like"/>
    <property type="match status" value="1"/>
</dbReference>
<name>A0ABU2DV12_9MICC</name>
<dbReference type="EMBL" id="JAVKGR010000019">
    <property type="protein sequence ID" value="MDR8020216.1"/>
    <property type="molecule type" value="Genomic_DNA"/>
</dbReference>
<sequence>MTAADESTISAVIFDLGNVVVGWDPYLPFTDRMSRTQWQEFIREADFAGLNTMADHGVPLNDVIERAEEQNLQHGVLIRHYYEHFQDSLTGPVHGVAGIIRELHATGLRVLGLTNWSAETYHHALDSAPVISELETVVVSGREGIAGYSPLSVESLLVGDPAAS</sequence>
<evidence type="ECO:0000313" key="2">
    <source>
        <dbReference type="Proteomes" id="UP001251870"/>
    </source>
</evidence>
<evidence type="ECO:0000313" key="1">
    <source>
        <dbReference type="EMBL" id="MDR8020216.1"/>
    </source>
</evidence>
<dbReference type="Gene3D" id="3.40.50.1000">
    <property type="entry name" value="HAD superfamily/HAD-like"/>
    <property type="match status" value="1"/>
</dbReference>
<comment type="caution">
    <text evidence="1">The sequence shown here is derived from an EMBL/GenBank/DDBJ whole genome shotgun (WGS) entry which is preliminary data.</text>
</comment>
<protein>
    <submittedName>
        <fullName evidence="1">HAD family phosphatase</fullName>
    </submittedName>
</protein>
<feature type="non-terminal residue" evidence="1">
    <location>
        <position position="164"/>
    </location>
</feature>
<dbReference type="InterPro" id="IPR023214">
    <property type="entry name" value="HAD_sf"/>
</dbReference>
<proteinExistence type="predicted"/>
<dbReference type="RefSeq" id="WP_310549198.1">
    <property type="nucleotide sequence ID" value="NZ_JAVKGR010000019.1"/>
</dbReference>
<gene>
    <name evidence="1" type="ORF">RIL96_11650</name>
</gene>
<dbReference type="InterPro" id="IPR023198">
    <property type="entry name" value="PGP-like_dom2"/>
</dbReference>
<organism evidence="1 2">
    <name type="scientific">Nesterenkonia aerolata</name>
    <dbReference type="NCBI Taxonomy" id="3074079"/>
    <lineage>
        <taxon>Bacteria</taxon>
        <taxon>Bacillati</taxon>
        <taxon>Actinomycetota</taxon>
        <taxon>Actinomycetes</taxon>
        <taxon>Micrococcales</taxon>
        <taxon>Micrococcaceae</taxon>
        <taxon>Nesterenkonia</taxon>
    </lineage>
</organism>
<dbReference type="InterPro" id="IPR036412">
    <property type="entry name" value="HAD-like_sf"/>
</dbReference>
<reference evidence="1 2" key="1">
    <citation type="submission" date="2023-09" db="EMBL/GenBank/DDBJ databases">
        <title>Description of three actinobacteria isolated from air of manufacturing shop in a pharmaceutical factory.</title>
        <authorList>
            <person name="Zhang D.-F."/>
        </authorList>
    </citation>
    <scope>NUCLEOTIDE SEQUENCE [LARGE SCALE GENOMIC DNA]</scope>
    <source>
        <strain evidence="1 2">LY-0111</strain>
    </source>
</reference>